<comment type="subcellular location">
    <subcellularLocation>
        <location evidence="3">Nucleus</location>
    </subcellularLocation>
</comment>
<dbReference type="CDD" id="cd05402">
    <property type="entry name" value="NT_PAP_TUTase"/>
    <property type="match status" value="1"/>
</dbReference>
<keyword evidence="13" id="KW-0464">Manganese</keyword>
<dbReference type="Gene3D" id="1.10.1410.10">
    <property type="match status" value="1"/>
</dbReference>
<comment type="catalytic activity">
    <reaction evidence="15">
        <text>RNA(n) + ATP = RNA(n)-3'-adenine ribonucleotide + diphosphate</text>
        <dbReference type="Rhea" id="RHEA:11332"/>
        <dbReference type="Rhea" id="RHEA-COMP:14527"/>
        <dbReference type="Rhea" id="RHEA-COMP:17347"/>
        <dbReference type="ChEBI" id="CHEBI:30616"/>
        <dbReference type="ChEBI" id="CHEBI:33019"/>
        <dbReference type="ChEBI" id="CHEBI:140395"/>
        <dbReference type="ChEBI" id="CHEBI:173115"/>
        <dbReference type="EC" id="2.7.7.19"/>
    </reaction>
</comment>
<evidence type="ECO:0000256" key="12">
    <source>
        <dbReference type="ARBA" id="ARBA00022884"/>
    </source>
</evidence>
<evidence type="ECO:0000259" key="20">
    <source>
        <dbReference type="Pfam" id="PF20750"/>
    </source>
</evidence>
<feature type="signal peptide" evidence="17">
    <location>
        <begin position="1"/>
        <end position="19"/>
    </location>
</feature>
<keyword evidence="12" id="KW-0694">RNA-binding</keyword>
<dbReference type="InterPro" id="IPR007010">
    <property type="entry name" value="PolA_pol_RNA-bd_dom"/>
</dbReference>
<dbReference type="InterPro" id="IPR007012">
    <property type="entry name" value="PolA_pol_cen_dom"/>
</dbReference>
<evidence type="ECO:0000256" key="4">
    <source>
        <dbReference type="ARBA" id="ARBA00010912"/>
    </source>
</evidence>
<reference evidence="21" key="2">
    <citation type="submission" date="2025-09" db="UniProtKB">
        <authorList>
            <consortium name="Ensembl"/>
        </authorList>
    </citation>
    <scope>IDENTIFICATION</scope>
</reference>
<keyword evidence="10" id="KW-0067">ATP-binding</keyword>
<dbReference type="SUPFAM" id="SSF55003">
    <property type="entry name" value="PAP/Archaeal CCA-adding enzyme, C-terminal domain"/>
    <property type="match status" value="1"/>
</dbReference>
<evidence type="ECO:0000259" key="19">
    <source>
        <dbReference type="Pfam" id="PF04928"/>
    </source>
</evidence>
<evidence type="ECO:0000256" key="13">
    <source>
        <dbReference type="ARBA" id="ARBA00023211"/>
    </source>
</evidence>
<evidence type="ECO:0000256" key="14">
    <source>
        <dbReference type="ARBA" id="ARBA00023242"/>
    </source>
</evidence>
<dbReference type="Gene3D" id="3.30.70.590">
    <property type="entry name" value="Poly(A) polymerase predicted RNA binding domain"/>
    <property type="match status" value="1"/>
</dbReference>
<keyword evidence="9" id="KW-0547">Nucleotide-binding</keyword>
<evidence type="ECO:0000256" key="17">
    <source>
        <dbReference type="SAM" id="SignalP"/>
    </source>
</evidence>
<protein>
    <recommendedName>
        <fullName evidence="5">polynucleotide adenylyltransferase</fullName>
        <ecNumber evidence="5">2.7.7.19</ecNumber>
    </recommendedName>
</protein>
<dbReference type="GO" id="GO:0005634">
    <property type="term" value="C:nucleus"/>
    <property type="evidence" value="ECO:0007669"/>
    <property type="project" value="UniProtKB-SubCell"/>
</dbReference>
<evidence type="ECO:0000256" key="5">
    <source>
        <dbReference type="ARBA" id="ARBA00012388"/>
    </source>
</evidence>
<evidence type="ECO:0000256" key="11">
    <source>
        <dbReference type="ARBA" id="ARBA00022842"/>
    </source>
</evidence>
<feature type="region of interest" description="Disordered" evidence="16">
    <location>
        <begin position="593"/>
        <end position="660"/>
    </location>
</feature>
<dbReference type="InterPro" id="IPR048840">
    <property type="entry name" value="PolA_pol_NTPase"/>
</dbReference>
<evidence type="ECO:0000259" key="18">
    <source>
        <dbReference type="Pfam" id="PF04926"/>
    </source>
</evidence>
<name>A0A8C1H063_CYPCA</name>
<dbReference type="Pfam" id="PF04926">
    <property type="entry name" value="PAP_RNA-bind"/>
    <property type="match status" value="1"/>
</dbReference>
<feature type="domain" description="Poly(A) polymerase RNA-binding" evidence="18">
    <location>
        <begin position="377"/>
        <end position="444"/>
    </location>
</feature>
<evidence type="ECO:0000256" key="10">
    <source>
        <dbReference type="ARBA" id="ARBA00022840"/>
    </source>
</evidence>
<evidence type="ECO:0000256" key="15">
    <source>
        <dbReference type="ARBA" id="ARBA00048830"/>
    </source>
</evidence>
<evidence type="ECO:0000313" key="21">
    <source>
        <dbReference type="Ensembl" id="ENSCCRP00000015450.2"/>
    </source>
</evidence>
<feature type="domain" description="Poly(A) polymerase central" evidence="19">
    <location>
        <begin position="230"/>
        <end position="374"/>
    </location>
</feature>
<comment type="cofactor">
    <cofactor evidence="1">
        <name>Mn(2+)</name>
        <dbReference type="ChEBI" id="CHEBI:29035"/>
    </cofactor>
</comment>
<keyword evidence="22" id="KW-1185">Reference proteome</keyword>
<comment type="cofactor">
    <cofactor evidence="2">
        <name>Mg(2+)</name>
        <dbReference type="ChEBI" id="CHEBI:18420"/>
    </cofactor>
</comment>
<keyword evidence="14" id="KW-0539">Nucleus</keyword>
<dbReference type="InterPro" id="IPR043519">
    <property type="entry name" value="NT_sf"/>
</dbReference>
<keyword evidence="6" id="KW-0507">mRNA processing</keyword>
<evidence type="ECO:0000256" key="1">
    <source>
        <dbReference type="ARBA" id="ARBA00001936"/>
    </source>
</evidence>
<feature type="compositionally biased region" description="Polar residues" evidence="16">
    <location>
        <begin position="529"/>
        <end position="538"/>
    </location>
</feature>
<feature type="region of interest" description="Disordered" evidence="16">
    <location>
        <begin position="527"/>
        <end position="547"/>
    </location>
</feature>
<organism evidence="21 22">
    <name type="scientific">Cyprinus carpio carpio</name>
    <dbReference type="NCBI Taxonomy" id="630221"/>
    <lineage>
        <taxon>Eukaryota</taxon>
        <taxon>Metazoa</taxon>
        <taxon>Chordata</taxon>
        <taxon>Craniata</taxon>
        <taxon>Vertebrata</taxon>
        <taxon>Euteleostomi</taxon>
        <taxon>Actinopterygii</taxon>
        <taxon>Neopterygii</taxon>
        <taxon>Teleostei</taxon>
        <taxon>Ostariophysi</taxon>
        <taxon>Cypriniformes</taxon>
        <taxon>Cyprinidae</taxon>
        <taxon>Cyprininae</taxon>
        <taxon>Cyprinus</taxon>
    </lineage>
</organism>
<evidence type="ECO:0000256" key="8">
    <source>
        <dbReference type="ARBA" id="ARBA00022723"/>
    </source>
</evidence>
<dbReference type="FunFam" id="3.30.460.10:FF:000002">
    <property type="entry name" value="Poly(A) polymerase alpha, putative"/>
    <property type="match status" value="1"/>
</dbReference>
<evidence type="ECO:0000256" key="16">
    <source>
        <dbReference type="SAM" id="MobiDB-lite"/>
    </source>
</evidence>
<evidence type="ECO:0000256" key="7">
    <source>
        <dbReference type="ARBA" id="ARBA00022679"/>
    </source>
</evidence>
<evidence type="ECO:0000256" key="6">
    <source>
        <dbReference type="ARBA" id="ARBA00022664"/>
    </source>
</evidence>
<dbReference type="GeneTree" id="ENSGT00940000154598"/>
<dbReference type="Ensembl" id="ENSCCRT00000016883.2">
    <property type="protein sequence ID" value="ENSCCRP00000015450.2"/>
    <property type="gene ID" value="ENSCCRG00000008237.2"/>
</dbReference>
<dbReference type="FunFam" id="1.10.1410.10:FF:000001">
    <property type="entry name" value="Putative poly(A) polymerase gamma"/>
    <property type="match status" value="1"/>
</dbReference>
<reference evidence="21" key="1">
    <citation type="submission" date="2025-08" db="UniProtKB">
        <authorList>
            <consortium name="Ensembl"/>
        </authorList>
    </citation>
    <scope>IDENTIFICATION</scope>
</reference>
<dbReference type="GO" id="GO:1990817">
    <property type="term" value="F:poly(A) RNA polymerase activity"/>
    <property type="evidence" value="ECO:0007669"/>
    <property type="project" value="UniProtKB-EC"/>
</dbReference>
<dbReference type="AlphaFoldDB" id="A0A8C1H063"/>
<dbReference type="SUPFAM" id="SSF81631">
    <property type="entry name" value="PAP/OAS1 substrate-binding domain"/>
    <property type="match status" value="1"/>
</dbReference>
<dbReference type="PANTHER" id="PTHR10682">
    <property type="entry name" value="POLY A POLYMERASE"/>
    <property type="match status" value="1"/>
</dbReference>
<accession>A0A8C1H063</accession>
<evidence type="ECO:0000256" key="3">
    <source>
        <dbReference type="ARBA" id="ARBA00004123"/>
    </source>
</evidence>
<dbReference type="Proteomes" id="UP001108240">
    <property type="component" value="Unplaced"/>
</dbReference>
<keyword evidence="7" id="KW-0808">Transferase</keyword>
<keyword evidence="11" id="KW-0460">Magnesium</keyword>
<sequence>MLLLSLRINVELFLSPITSQVQTAQQTPKHYGITSPISLAQPKEADLVLTQKLIETLRPFGVFEEELELQRRILVLGKLNTLVQVWIREVSEVKNIPSSVIDNVGGKIFTFGSYRLGVHTKGADIDALCVAPRHVERSDFFSSFYEKLKEQEEVKDLRAVEEAFVPVIKLSFDGIEIDILFARLALQTIPENLDLRDDGLLKNLDIRCIRSLNGCRVTDEILHLVPNIENFRLTLRAIKLWAKRHNIYSNILGFLGGVSWAMLVARTCQLYPNAVASTLVHKFFLVFSKWEWPNPVLLKQPEDCNLNLPVWDPRVTPSDRYHLMPIITPAYPQQNSTYNVSTSTRAIMVEEFKRGLAITDEILLNKAEWSKLFEAPNFFQKYKHYIVLLASAQTEKQHLEWVGLVESKIRILVGNLEKNEFITLAHVNPQSFPGPKEEIDKEEFSTIWVIGVVFKKMEGPENLNVDLTFDIQSFTDTVYRQAITSKMFEADMKITAMHVKRKQLQQLLPKHSSDGLRAMNDGSLDLSVDSDNSMSVPSPTGPSAAKIARASSPQGHIYFVILSFDGIGHGLKIFIISYLIMLIIAEDGTKPDNVGTSSSNAAQKGAAPLKRPGSPVLHDSEKKPKVDSVQQTPHLSPCLSAGPANKRPASPLGNETSKKVEEVRQRSHVECFLKFYFQHCITSNADLSDVPILPTNPIPVVKNSIKLRLSR</sequence>
<evidence type="ECO:0000256" key="2">
    <source>
        <dbReference type="ARBA" id="ARBA00001946"/>
    </source>
</evidence>
<evidence type="ECO:0000256" key="9">
    <source>
        <dbReference type="ARBA" id="ARBA00022741"/>
    </source>
</evidence>
<dbReference type="PANTHER" id="PTHR10682:SF9">
    <property type="entry name" value="POLY(A) POLYMERASE ALPHA"/>
    <property type="match status" value="1"/>
</dbReference>
<dbReference type="GO" id="GO:0031123">
    <property type="term" value="P:RNA 3'-end processing"/>
    <property type="evidence" value="ECO:0007669"/>
    <property type="project" value="InterPro"/>
</dbReference>
<comment type="similarity">
    <text evidence="4">Belongs to the poly(A) polymerase family.</text>
</comment>
<dbReference type="GO" id="GO:0046872">
    <property type="term" value="F:metal ion binding"/>
    <property type="evidence" value="ECO:0007669"/>
    <property type="project" value="UniProtKB-KW"/>
</dbReference>
<keyword evidence="8" id="KW-0479">Metal-binding</keyword>
<dbReference type="Pfam" id="PF04928">
    <property type="entry name" value="PAP_central"/>
    <property type="match status" value="1"/>
</dbReference>
<dbReference type="SUPFAM" id="SSF81301">
    <property type="entry name" value="Nucleotidyltransferase"/>
    <property type="match status" value="1"/>
</dbReference>
<dbReference type="GO" id="GO:0003723">
    <property type="term" value="F:RNA binding"/>
    <property type="evidence" value="ECO:0007669"/>
    <property type="project" value="UniProtKB-KW"/>
</dbReference>
<proteinExistence type="inferred from homology"/>
<dbReference type="EC" id="2.7.7.19" evidence="5"/>
<keyword evidence="17" id="KW-0732">Signal</keyword>
<feature type="chain" id="PRO_5039894860" description="polynucleotide adenylyltransferase" evidence="17">
    <location>
        <begin position="20"/>
        <end position="711"/>
    </location>
</feature>
<dbReference type="GO" id="GO:0006397">
    <property type="term" value="P:mRNA processing"/>
    <property type="evidence" value="ECO:0007669"/>
    <property type="project" value="UniProtKB-KW"/>
</dbReference>
<feature type="domain" description="Poly(A) polymerase nucleotidyltransferase" evidence="20">
    <location>
        <begin position="32"/>
        <end position="225"/>
    </location>
</feature>
<dbReference type="GO" id="GO:0005524">
    <property type="term" value="F:ATP binding"/>
    <property type="evidence" value="ECO:0007669"/>
    <property type="project" value="UniProtKB-KW"/>
</dbReference>
<evidence type="ECO:0000313" key="22">
    <source>
        <dbReference type="Proteomes" id="UP001108240"/>
    </source>
</evidence>
<dbReference type="FunFam" id="3.30.70.590:FF:000001">
    <property type="entry name" value="Putative poly(A) polymerase gamma"/>
    <property type="match status" value="1"/>
</dbReference>
<dbReference type="InterPro" id="IPR011068">
    <property type="entry name" value="NuclTrfase_I-like_C"/>
</dbReference>
<dbReference type="Gene3D" id="3.30.460.10">
    <property type="entry name" value="Beta Polymerase, domain 2"/>
    <property type="match status" value="1"/>
</dbReference>
<dbReference type="Pfam" id="PF20750">
    <property type="entry name" value="PAP_NTPase"/>
    <property type="match status" value="1"/>
</dbReference>